<reference evidence="1" key="1">
    <citation type="submission" date="2014-11" db="EMBL/GenBank/DDBJ databases">
        <authorList>
            <person name="Amaro Gonzalez C."/>
        </authorList>
    </citation>
    <scope>NUCLEOTIDE SEQUENCE</scope>
</reference>
<organism evidence="1">
    <name type="scientific">Anguilla anguilla</name>
    <name type="common">European freshwater eel</name>
    <name type="synonym">Muraena anguilla</name>
    <dbReference type="NCBI Taxonomy" id="7936"/>
    <lineage>
        <taxon>Eukaryota</taxon>
        <taxon>Metazoa</taxon>
        <taxon>Chordata</taxon>
        <taxon>Craniata</taxon>
        <taxon>Vertebrata</taxon>
        <taxon>Euteleostomi</taxon>
        <taxon>Actinopterygii</taxon>
        <taxon>Neopterygii</taxon>
        <taxon>Teleostei</taxon>
        <taxon>Anguilliformes</taxon>
        <taxon>Anguillidae</taxon>
        <taxon>Anguilla</taxon>
    </lineage>
</organism>
<sequence length="31" mass="3346">MICLNVITYTITVHADALVQQKSTLKAISGL</sequence>
<name>A0A0E9WEN8_ANGAN</name>
<protein>
    <submittedName>
        <fullName evidence="1">Uncharacterized protein</fullName>
    </submittedName>
</protein>
<evidence type="ECO:0000313" key="1">
    <source>
        <dbReference type="EMBL" id="JAH88751.1"/>
    </source>
</evidence>
<accession>A0A0E9WEN8</accession>
<reference evidence="1" key="2">
    <citation type="journal article" date="2015" name="Fish Shellfish Immunol.">
        <title>Early steps in the European eel (Anguilla anguilla)-Vibrio vulnificus interaction in the gills: Role of the RtxA13 toxin.</title>
        <authorList>
            <person name="Callol A."/>
            <person name="Pajuelo D."/>
            <person name="Ebbesson L."/>
            <person name="Teles M."/>
            <person name="MacKenzie S."/>
            <person name="Amaro C."/>
        </authorList>
    </citation>
    <scope>NUCLEOTIDE SEQUENCE</scope>
</reference>
<proteinExistence type="predicted"/>
<dbReference type="AlphaFoldDB" id="A0A0E9WEN8"/>
<dbReference type="EMBL" id="GBXM01019826">
    <property type="protein sequence ID" value="JAH88751.1"/>
    <property type="molecule type" value="Transcribed_RNA"/>
</dbReference>